<organism evidence="1 2">
    <name type="scientific">Cylicostephanus goldi</name>
    <name type="common">Nematode worm</name>
    <dbReference type="NCBI Taxonomy" id="71465"/>
    <lineage>
        <taxon>Eukaryota</taxon>
        <taxon>Metazoa</taxon>
        <taxon>Ecdysozoa</taxon>
        <taxon>Nematoda</taxon>
        <taxon>Chromadorea</taxon>
        <taxon>Rhabditida</taxon>
        <taxon>Rhabditina</taxon>
        <taxon>Rhabditomorpha</taxon>
        <taxon>Strongyloidea</taxon>
        <taxon>Strongylidae</taxon>
        <taxon>Cylicostephanus</taxon>
    </lineage>
</organism>
<sequence length="216" mass="24213">MDEKFATAHLASLQNVVVPLSDVVGTAAIGNYSEILHVGTKSDCEEKALQSSAEEDSIEFKPEPGMGIDRIDDHSSLNALMSQSNQIMNEVAVRNDELLADMLRRGLSEEFRAWREQTTALLEEAVALNREILRRLPAPVQTNSDAINYGIVAQERVERLKELRSDNCIYKYYNVPLDARKTAWKTAKNALNARARHKRRLKANGAISDSKPAHRK</sequence>
<keyword evidence="2" id="KW-1185">Reference proteome</keyword>
<reference evidence="1 2" key="1">
    <citation type="submission" date="2018-11" db="EMBL/GenBank/DDBJ databases">
        <authorList>
            <consortium name="Pathogen Informatics"/>
        </authorList>
    </citation>
    <scope>NUCLEOTIDE SEQUENCE [LARGE SCALE GENOMIC DNA]</scope>
</reference>
<proteinExistence type="predicted"/>
<dbReference type="AlphaFoldDB" id="A0A3P7MBS2"/>
<name>A0A3P7MBS2_CYLGO</name>
<accession>A0A3P7MBS2</accession>
<protein>
    <submittedName>
        <fullName evidence="1">Uncharacterized protein</fullName>
    </submittedName>
</protein>
<evidence type="ECO:0000313" key="1">
    <source>
        <dbReference type="EMBL" id="VDN20943.1"/>
    </source>
</evidence>
<dbReference type="EMBL" id="UYRV01105312">
    <property type="protein sequence ID" value="VDN20943.1"/>
    <property type="molecule type" value="Genomic_DNA"/>
</dbReference>
<dbReference type="Proteomes" id="UP000271889">
    <property type="component" value="Unassembled WGS sequence"/>
</dbReference>
<dbReference type="OrthoDB" id="5862059at2759"/>
<gene>
    <name evidence="1" type="ORF">CGOC_LOCUS8910</name>
</gene>
<evidence type="ECO:0000313" key="2">
    <source>
        <dbReference type="Proteomes" id="UP000271889"/>
    </source>
</evidence>